<dbReference type="Pfam" id="PF00089">
    <property type="entry name" value="Trypsin"/>
    <property type="match status" value="1"/>
</dbReference>
<evidence type="ECO:0000256" key="6">
    <source>
        <dbReference type="ARBA" id="ARBA00023145"/>
    </source>
</evidence>
<keyword evidence="12" id="KW-1185">Reference proteome</keyword>
<keyword evidence="4 8" id="KW-0378">Hydrolase</keyword>
<evidence type="ECO:0000256" key="7">
    <source>
        <dbReference type="ARBA" id="ARBA00023157"/>
    </source>
</evidence>
<dbReference type="PANTHER" id="PTHR24276:SF94">
    <property type="entry name" value="AT20289P-RELATED"/>
    <property type="match status" value="1"/>
</dbReference>
<dbReference type="Gene3D" id="2.40.10.10">
    <property type="entry name" value="Trypsin-like serine proteases"/>
    <property type="match status" value="1"/>
</dbReference>
<keyword evidence="2 8" id="KW-0645">Protease</keyword>
<dbReference type="SUPFAM" id="SSF50494">
    <property type="entry name" value="Trypsin-like serine proteases"/>
    <property type="match status" value="1"/>
</dbReference>
<feature type="signal peptide" evidence="9">
    <location>
        <begin position="1"/>
        <end position="16"/>
    </location>
</feature>
<dbReference type="InterPro" id="IPR001254">
    <property type="entry name" value="Trypsin_dom"/>
</dbReference>
<keyword evidence="6" id="KW-0865">Zymogen</keyword>
<reference evidence="11 12" key="1">
    <citation type="journal article" date="2019" name="J. Hered.">
        <title>An Improved Genome Assembly for Drosophila navojoa, the Basal Species in the mojavensis Cluster.</title>
        <authorList>
            <person name="Vanderlinde T."/>
            <person name="Dupim E.G."/>
            <person name="Nazario-Yepiz N.O."/>
            <person name="Carvalho A.B."/>
        </authorList>
    </citation>
    <scope>NUCLEOTIDE SEQUENCE [LARGE SCALE GENOMIC DNA]</scope>
    <source>
        <strain evidence="11">Navoj_Jal97</strain>
        <tissue evidence="11">Whole organism</tissue>
    </source>
</reference>
<evidence type="ECO:0000256" key="3">
    <source>
        <dbReference type="ARBA" id="ARBA00022729"/>
    </source>
</evidence>
<gene>
    <name evidence="11" type="ORF">AWZ03_000980</name>
</gene>
<dbReference type="PROSITE" id="PS50240">
    <property type="entry name" value="TRYPSIN_DOM"/>
    <property type="match status" value="1"/>
</dbReference>
<evidence type="ECO:0000256" key="8">
    <source>
        <dbReference type="RuleBase" id="RU363034"/>
    </source>
</evidence>
<dbReference type="OrthoDB" id="10059102at2759"/>
<keyword evidence="5 8" id="KW-0720">Serine protease</keyword>
<comment type="caution">
    <text evidence="11">The sequence shown here is derived from an EMBL/GenBank/DDBJ whole genome shotgun (WGS) entry which is preliminary data.</text>
</comment>
<dbReference type="InterPro" id="IPR050430">
    <property type="entry name" value="Peptidase_S1"/>
</dbReference>
<dbReference type="KEGG" id="dnv:108650763"/>
<protein>
    <recommendedName>
        <fullName evidence="10">Peptidase S1 domain-containing protein</fullName>
    </recommendedName>
</protein>
<dbReference type="PANTHER" id="PTHR24276">
    <property type="entry name" value="POLYSERASE-RELATED"/>
    <property type="match status" value="1"/>
</dbReference>
<dbReference type="CDD" id="cd00190">
    <property type="entry name" value="Tryp_SPc"/>
    <property type="match status" value="1"/>
</dbReference>
<dbReference type="PROSITE" id="PS00135">
    <property type="entry name" value="TRYPSIN_SER"/>
    <property type="match status" value="1"/>
</dbReference>
<dbReference type="STRING" id="7232.A0A484BV96"/>
<evidence type="ECO:0000313" key="11">
    <source>
        <dbReference type="EMBL" id="TDG52747.1"/>
    </source>
</evidence>
<dbReference type="AlphaFoldDB" id="A0A484BV96"/>
<evidence type="ECO:0000256" key="2">
    <source>
        <dbReference type="ARBA" id="ARBA00022670"/>
    </source>
</evidence>
<dbReference type="Proteomes" id="UP000295192">
    <property type="component" value="Unassembled WGS sequence"/>
</dbReference>
<evidence type="ECO:0000256" key="4">
    <source>
        <dbReference type="ARBA" id="ARBA00022801"/>
    </source>
</evidence>
<keyword evidence="3 9" id="KW-0732">Signal</keyword>
<evidence type="ECO:0000256" key="9">
    <source>
        <dbReference type="SAM" id="SignalP"/>
    </source>
</evidence>
<name>A0A484BV96_DRONA</name>
<organism evidence="11 12">
    <name type="scientific">Drosophila navojoa</name>
    <name type="common">Fruit fly</name>
    <dbReference type="NCBI Taxonomy" id="7232"/>
    <lineage>
        <taxon>Eukaryota</taxon>
        <taxon>Metazoa</taxon>
        <taxon>Ecdysozoa</taxon>
        <taxon>Arthropoda</taxon>
        <taxon>Hexapoda</taxon>
        <taxon>Insecta</taxon>
        <taxon>Pterygota</taxon>
        <taxon>Neoptera</taxon>
        <taxon>Endopterygota</taxon>
        <taxon>Diptera</taxon>
        <taxon>Brachycera</taxon>
        <taxon>Muscomorpha</taxon>
        <taxon>Ephydroidea</taxon>
        <taxon>Drosophilidae</taxon>
        <taxon>Drosophila</taxon>
    </lineage>
</organism>
<dbReference type="InterPro" id="IPR009003">
    <property type="entry name" value="Peptidase_S1_PA"/>
</dbReference>
<dbReference type="SMART" id="SM00020">
    <property type="entry name" value="Tryp_SPc"/>
    <property type="match status" value="1"/>
</dbReference>
<evidence type="ECO:0000313" key="12">
    <source>
        <dbReference type="Proteomes" id="UP000295192"/>
    </source>
</evidence>
<dbReference type="EMBL" id="LSRL02000003">
    <property type="protein sequence ID" value="TDG52747.1"/>
    <property type="molecule type" value="Genomic_DNA"/>
</dbReference>
<evidence type="ECO:0000256" key="5">
    <source>
        <dbReference type="ARBA" id="ARBA00022825"/>
    </source>
</evidence>
<evidence type="ECO:0000259" key="10">
    <source>
        <dbReference type="PROSITE" id="PS50240"/>
    </source>
</evidence>
<dbReference type="GO" id="GO:0006508">
    <property type="term" value="P:proteolysis"/>
    <property type="evidence" value="ECO:0007669"/>
    <property type="project" value="UniProtKB-KW"/>
</dbReference>
<dbReference type="PROSITE" id="PS00134">
    <property type="entry name" value="TRYPSIN_HIS"/>
    <property type="match status" value="1"/>
</dbReference>
<feature type="chain" id="PRO_5019794612" description="Peptidase S1 domain-containing protein" evidence="9">
    <location>
        <begin position="17"/>
        <end position="264"/>
    </location>
</feature>
<feature type="domain" description="Peptidase S1" evidence="10">
    <location>
        <begin position="40"/>
        <end position="261"/>
    </location>
</feature>
<evidence type="ECO:0000256" key="1">
    <source>
        <dbReference type="ARBA" id="ARBA00007664"/>
    </source>
</evidence>
<dbReference type="FunFam" id="2.40.10.10:FF:000034">
    <property type="entry name" value="Eupolytin"/>
    <property type="match status" value="1"/>
</dbReference>
<sequence length="264" mass="28888">MLGLQLLPLLLASVWSLEANQTSSWSLEANQTSSDIEPRIIGGYVSDIKDLKYLVQVSSTKEICGGSLITTRWVISAAHCVDRVRIADLRVYGGTSEQGPQNAIQRLIDLIVIHPSFNSKTMNMDVAALYLNEDMKGGLVDTIALATRPAPPGRLVKVSGWGAVNPKSSETARRVHSVVLPVWSYAACRAAYRGKQFISRYMICAAKPYKRDSCDGDSGGPMVYQGELVGIVSFGFECASGLPGVYTNVPMIRRWFMDIMAEYS</sequence>
<proteinExistence type="inferred from homology"/>
<dbReference type="InterPro" id="IPR043504">
    <property type="entry name" value="Peptidase_S1_PA_chymotrypsin"/>
</dbReference>
<dbReference type="InterPro" id="IPR033116">
    <property type="entry name" value="TRYPSIN_SER"/>
</dbReference>
<dbReference type="InterPro" id="IPR001314">
    <property type="entry name" value="Peptidase_S1A"/>
</dbReference>
<comment type="similarity">
    <text evidence="1">Belongs to the peptidase S1 family.</text>
</comment>
<dbReference type="OMA" id="YKRDSCD"/>
<dbReference type="InterPro" id="IPR018114">
    <property type="entry name" value="TRYPSIN_HIS"/>
</dbReference>
<accession>A0A484BV96</accession>
<dbReference type="PRINTS" id="PR00722">
    <property type="entry name" value="CHYMOTRYPSIN"/>
</dbReference>
<dbReference type="GO" id="GO:0004252">
    <property type="term" value="F:serine-type endopeptidase activity"/>
    <property type="evidence" value="ECO:0007669"/>
    <property type="project" value="InterPro"/>
</dbReference>
<keyword evidence="7" id="KW-1015">Disulfide bond</keyword>